<dbReference type="OMA" id="SIEMLYI"/>
<evidence type="ECO:0000256" key="1">
    <source>
        <dbReference type="ARBA" id="ARBA00023054"/>
    </source>
</evidence>
<feature type="coiled-coil region" evidence="2">
    <location>
        <begin position="108"/>
        <end position="156"/>
    </location>
</feature>
<name>A0A154PLF6_DUFNO</name>
<dbReference type="Proteomes" id="UP000076502">
    <property type="component" value="Unassembled WGS sequence"/>
</dbReference>
<keyword evidence="5" id="KW-1185">Reference proteome</keyword>
<protein>
    <submittedName>
        <fullName evidence="4">Coiled-coil domain-containing protein 42 like protein</fullName>
    </submittedName>
</protein>
<proteinExistence type="predicted"/>
<dbReference type="AlphaFoldDB" id="A0A154PLF6"/>
<dbReference type="InterPro" id="IPR051147">
    <property type="entry name" value="CFAP_domain-containing"/>
</dbReference>
<evidence type="ECO:0000313" key="5">
    <source>
        <dbReference type="Proteomes" id="UP000076502"/>
    </source>
</evidence>
<accession>A0A154PLF6</accession>
<dbReference type="EMBL" id="KQ434954">
    <property type="protein sequence ID" value="KZC12587.1"/>
    <property type="molecule type" value="Genomic_DNA"/>
</dbReference>
<keyword evidence="1 2" id="KW-0175">Coiled coil</keyword>
<dbReference type="PANTHER" id="PTHR21683:SF2">
    <property type="entry name" value="COILED-COIL DOMAIN-CONTAINING PROTEIN 42 LIKE-2-LIKE"/>
    <property type="match status" value="1"/>
</dbReference>
<gene>
    <name evidence="4" type="ORF">WN55_03340</name>
</gene>
<organism evidence="4 5">
    <name type="scientific">Dufourea novaeangliae</name>
    <name type="common">Sweat bee</name>
    <dbReference type="NCBI Taxonomy" id="178035"/>
    <lineage>
        <taxon>Eukaryota</taxon>
        <taxon>Metazoa</taxon>
        <taxon>Ecdysozoa</taxon>
        <taxon>Arthropoda</taxon>
        <taxon>Hexapoda</taxon>
        <taxon>Insecta</taxon>
        <taxon>Pterygota</taxon>
        <taxon>Neoptera</taxon>
        <taxon>Endopterygota</taxon>
        <taxon>Hymenoptera</taxon>
        <taxon>Apocrita</taxon>
        <taxon>Aculeata</taxon>
        <taxon>Apoidea</taxon>
        <taxon>Anthophila</taxon>
        <taxon>Halictidae</taxon>
        <taxon>Rophitinae</taxon>
        <taxon>Dufourea</taxon>
    </lineage>
</organism>
<dbReference type="PANTHER" id="PTHR21683">
    <property type="entry name" value="COILED-COIL DOMAIN-CONTAINING PROTEIN 42 LIKE-2-LIKE-RELATED"/>
    <property type="match status" value="1"/>
</dbReference>
<dbReference type="InterPro" id="IPR025252">
    <property type="entry name" value="DUF4200"/>
</dbReference>
<feature type="domain" description="DUF4200" evidence="3">
    <location>
        <begin position="61"/>
        <end position="172"/>
    </location>
</feature>
<evidence type="ECO:0000259" key="3">
    <source>
        <dbReference type="Pfam" id="PF13863"/>
    </source>
</evidence>
<reference evidence="4 5" key="1">
    <citation type="submission" date="2015-07" db="EMBL/GenBank/DDBJ databases">
        <title>The genome of Dufourea novaeangliae.</title>
        <authorList>
            <person name="Pan H."/>
            <person name="Kapheim K."/>
        </authorList>
    </citation>
    <scope>NUCLEOTIDE SEQUENCE [LARGE SCALE GENOMIC DNA]</scope>
    <source>
        <strain evidence="4">0120121106</strain>
        <tissue evidence="4">Whole body</tissue>
    </source>
</reference>
<evidence type="ECO:0000256" key="2">
    <source>
        <dbReference type="SAM" id="Coils"/>
    </source>
</evidence>
<dbReference type="Pfam" id="PF13863">
    <property type="entry name" value="DUF4200"/>
    <property type="match status" value="1"/>
</dbReference>
<dbReference type="GO" id="GO:0005856">
    <property type="term" value="C:cytoskeleton"/>
    <property type="evidence" value="ECO:0007669"/>
    <property type="project" value="UniProtKB-ARBA"/>
</dbReference>
<evidence type="ECO:0000313" key="4">
    <source>
        <dbReference type="EMBL" id="KZC12587.1"/>
    </source>
</evidence>
<sequence>MAMVQEETKNFVRRAVLPTDPQKAVAEFFLSKQEDRKIKKYPEWDKPRDFPASEVVRARCDLANVEKKLRAKWLEQEKRREIMNKQWQDMEHDELILRESFIKFNRFVRENQEKRERAEIKIKEEKERQAKRRDEIEDLREKLKHMINVREKMKKYVDEYKKYQTYLEKVINETGEFHSISEIFNRYETLIEARSILSVHQDKNLQALETTGTEIYHMTETKIQKFMGLNNLLAQLQARRDKVDSKALKWETIVSKIKASAAEKNLKHTQVKTCCWNLYQQTCKRKDVPVTVSKDDTEQQLEHIKRTILELKRIIKVAKKRAAKVDDHS</sequence>
<dbReference type="OrthoDB" id="10264298at2759"/>
<feature type="coiled-coil region" evidence="2">
    <location>
        <begin position="294"/>
        <end position="321"/>
    </location>
</feature>